<evidence type="ECO:0000313" key="2">
    <source>
        <dbReference type="EMBL" id="QOY53490.1"/>
    </source>
</evidence>
<evidence type="ECO:0000313" key="3">
    <source>
        <dbReference type="Proteomes" id="UP000593994"/>
    </source>
</evidence>
<reference evidence="2 3" key="1">
    <citation type="submission" date="2020-05" db="EMBL/GenBank/DDBJ databases">
        <title>Sulfurimonas marisnigri, sp. nov., and Sulfurimonas baltica, sp. nov., manganese oxide reducing chemolithoautotrophs of the class Epsilonproteobacteria isolated from the pelagic redoxclines of the Black and Baltic Seas and emended description of the genus Sulfurimonas.</title>
        <authorList>
            <person name="Henkel J.V."/>
            <person name="Laudan C."/>
            <person name="Werner J."/>
            <person name="Neu T."/>
            <person name="Plewe S."/>
            <person name="Sproer C."/>
            <person name="Bunk B."/>
            <person name="Schulz-Vogt H.N."/>
        </authorList>
    </citation>
    <scope>NUCLEOTIDE SEQUENCE [LARGE SCALE GENOMIC DNA]</scope>
    <source>
        <strain evidence="2 3">GD2</strain>
    </source>
</reference>
<dbReference type="Proteomes" id="UP000593994">
    <property type="component" value="Chromosome"/>
</dbReference>
<dbReference type="EMBL" id="CP054492">
    <property type="protein sequence ID" value="QOY53490.1"/>
    <property type="molecule type" value="Genomic_DNA"/>
</dbReference>
<proteinExistence type="predicted"/>
<evidence type="ECO:0000256" key="1">
    <source>
        <dbReference type="SAM" id="Phobius"/>
    </source>
</evidence>
<protein>
    <submittedName>
        <fullName evidence="2">Uncharacterized protein</fullName>
    </submittedName>
</protein>
<keyword evidence="3" id="KW-1185">Reference proteome</keyword>
<gene>
    <name evidence="2" type="ORF">HUE88_10425</name>
</gene>
<keyword evidence="1" id="KW-1133">Transmembrane helix</keyword>
<accession>A0A7S7RPJ9</accession>
<dbReference type="AlphaFoldDB" id="A0A7S7RPJ9"/>
<dbReference type="KEGG" id="sbal:HUE88_10425"/>
<organism evidence="2 3">
    <name type="scientific">Candidatus Sulfurimonas baltica</name>
    <dbReference type="NCBI Taxonomy" id="2740404"/>
    <lineage>
        <taxon>Bacteria</taxon>
        <taxon>Pseudomonadati</taxon>
        <taxon>Campylobacterota</taxon>
        <taxon>Epsilonproteobacteria</taxon>
        <taxon>Campylobacterales</taxon>
        <taxon>Sulfurimonadaceae</taxon>
        <taxon>Sulfurimonas</taxon>
    </lineage>
</organism>
<name>A0A7S7RPJ9_9BACT</name>
<keyword evidence="1" id="KW-0812">Transmembrane</keyword>
<sequence length="114" mass="13706">MEFDISTLMIVFFIILFVISMWKIYAFLPNEQLEDDDTTQESKEELTKLVLHVIKSNSAELSLDELYEKIKSSENFNEKHYWRFNKNRLNIILNSYYIKYPHAKSIADIYENLK</sequence>
<feature type="transmembrane region" description="Helical" evidence="1">
    <location>
        <begin position="6"/>
        <end position="25"/>
    </location>
</feature>
<keyword evidence="1" id="KW-0472">Membrane</keyword>